<dbReference type="EMBL" id="BAAARV010000125">
    <property type="protein sequence ID" value="GAA2392070.1"/>
    <property type="molecule type" value="Genomic_DNA"/>
</dbReference>
<keyword evidence="4" id="KW-0460">Magnesium</keyword>
<keyword evidence="3" id="KW-0378">Hydrolase</keyword>
<evidence type="ECO:0000259" key="5">
    <source>
        <dbReference type="Pfam" id="PF10130"/>
    </source>
</evidence>
<accession>A0ABP5V3S0</accession>
<keyword evidence="7" id="KW-1185">Reference proteome</keyword>
<organism evidence="6 7">
    <name type="scientific">Dactylosporangium salmoneum</name>
    <dbReference type="NCBI Taxonomy" id="53361"/>
    <lineage>
        <taxon>Bacteria</taxon>
        <taxon>Bacillati</taxon>
        <taxon>Actinomycetota</taxon>
        <taxon>Actinomycetes</taxon>
        <taxon>Micromonosporales</taxon>
        <taxon>Micromonosporaceae</taxon>
        <taxon>Dactylosporangium</taxon>
    </lineage>
</organism>
<evidence type="ECO:0000256" key="3">
    <source>
        <dbReference type="ARBA" id="ARBA00022801"/>
    </source>
</evidence>
<keyword evidence="1" id="KW-0540">Nuclease</keyword>
<reference evidence="7" key="1">
    <citation type="journal article" date="2019" name="Int. J. Syst. Evol. Microbiol.">
        <title>The Global Catalogue of Microorganisms (GCM) 10K type strain sequencing project: providing services to taxonomists for standard genome sequencing and annotation.</title>
        <authorList>
            <consortium name="The Broad Institute Genomics Platform"/>
            <consortium name="The Broad Institute Genome Sequencing Center for Infectious Disease"/>
            <person name="Wu L."/>
            <person name="Ma J."/>
        </authorList>
    </citation>
    <scope>NUCLEOTIDE SEQUENCE [LARGE SCALE GENOMIC DNA]</scope>
    <source>
        <strain evidence="7">JCM 3272</strain>
    </source>
</reference>
<keyword evidence="2" id="KW-0479">Metal-binding</keyword>
<comment type="caution">
    <text evidence="6">The sequence shown here is derived from an EMBL/GenBank/DDBJ whole genome shotgun (WGS) entry which is preliminary data.</text>
</comment>
<evidence type="ECO:0000256" key="4">
    <source>
        <dbReference type="ARBA" id="ARBA00022842"/>
    </source>
</evidence>
<protein>
    <recommendedName>
        <fullName evidence="5">PIN domain-containing protein</fullName>
    </recommendedName>
</protein>
<evidence type="ECO:0000313" key="7">
    <source>
        <dbReference type="Proteomes" id="UP001501444"/>
    </source>
</evidence>
<dbReference type="InterPro" id="IPR002716">
    <property type="entry name" value="PIN_dom"/>
</dbReference>
<evidence type="ECO:0000313" key="6">
    <source>
        <dbReference type="EMBL" id="GAA2392070.1"/>
    </source>
</evidence>
<dbReference type="Pfam" id="PF10130">
    <property type="entry name" value="PIN_2"/>
    <property type="match status" value="1"/>
</dbReference>
<sequence length="365" mass="39169">MFVSALLPEVFPVVVDANALRDDLLRVASGRGRTLMLNAANSGILRLYCAPHVLHEVDEHLDEWSAQRALDPSVVRAAWDSDVAPLLRCVEVPDGLTIAVEQERLDFLAQPPSTNRYCDPDDVPTATLAILLNAALLSKDKAPLRAVYGEQHDHLAHAQWRDQLRAVGDLGPLGRLIGGLNSLLGLAASGVINGLAGTARRVPWPWLVVGALATAGAVRYLVTPETRRKVQATLGTGLSAVAASAAEIAAHREAARRQFETLLPAQPGWSEITSYRSSAATLIRASLYHLARSPQSDLSATELTDVLRQTNGFPRGETKVRAVLRREAAFYEPYRGRFQVGAAALRPGGADGVEAVAMPSSTPIP</sequence>
<evidence type="ECO:0000256" key="2">
    <source>
        <dbReference type="ARBA" id="ARBA00022723"/>
    </source>
</evidence>
<gene>
    <name evidence="6" type="ORF">GCM10010170_104640</name>
</gene>
<proteinExistence type="predicted"/>
<feature type="domain" description="PIN" evidence="5">
    <location>
        <begin position="14"/>
        <end position="141"/>
    </location>
</feature>
<evidence type="ECO:0000256" key="1">
    <source>
        <dbReference type="ARBA" id="ARBA00022722"/>
    </source>
</evidence>
<name>A0ABP5V3S0_9ACTN</name>
<dbReference type="Proteomes" id="UP001501444">
    <property type="component" value="Unassembled WGS sequence"/>
</dbReference>